<accession>A0A5C7GUD8</accession>
<reference evidence="2" key="1">
    <citation type="journal article" date="2019" name="Gigascience">
        <title>De novo genome assembly of the endangered Acer yangbiense, a plant species with extremely small populations endemic to Yunnan Province, China.</title>
        <authorList>
            <person name="Yang J."/>
            <person name="Wariss H.M."/>
            <person name="Tao L."/>
            <person name="Zhang R."/>
            <person name="Yun Q."/>
            <person name="Hollingsworth P."/>
            <person name="Dao Z."/>
            <person name="Luo G."/>
            <person name="Guo H."/>
            <person name="Ma Y."/>
            <person name="Sun W."/>
        </authorList>
    </citation>
    <scope>NUCLEOTIDE SEQUENCE [LARGE SCALE GENOMIC DNA]</scope>
    <source>
        <strain evidence="2">cv. Malutang</strain>
    </source>
</reference>
<sequence length="87" mass="10006">MYFGTYPEFQRRRLLFGSGNAELLLSRQWMAKGILFSGAGRFFFLLEFSHQPSSQEHCSGSTKSDKIKNMVFPFSRNDVSITELHPP</sequence>
<protein>
    <submittedName>
        <fullName evidence="1">Uncharacterized protein</fullName>
    </submittedName>
</protein>
<dbReference type="AlphaFoldDB" id="A0A5C7GUD8"/>
<gene>
    <name evidence="1" type="ORF">EZV62_027449</name>
</gene>
<name>A0A5C7GUD8_9ROSI</name>
<keyword evidence="2" id="KW-1185">Reference proteome</keyword>
<proteinExistence type="predicted"/>
<dbReference type="EMBL" id="VAHF01000013">
    <property type="protein sequence ID" value="TXG48155.1"/>
    <property type="molecule type" value="Genomic_DNA"/>
</dbReference>
<dbReference type="OrthoDB" id="1743713at2759"/>
<organism evidence="1 2">
    <name type="scientific">Acer yangbiense</name>
    <dbReference type="NCBI Taxonomy" id="1000413"/>
    <lineage>
        <taxon>Eukaryota</taxon>
        <taxon>Viridiplantae</taxon>
        <taxon>Streptophyta</taxon>
        <taxon>Embryophyta</taxon>
        <taxon>Tracheophyta</taxon>
        <taxon>Spermatophyta</taxon>
        <taxon>Magnoliopsida</taxon>
        <taxon>eudicotyledons</taxon>
        <taxon>Gunneridae</taxon>
        <taxon>Pentapetalae</taxon>
        <taxon>rosids</taxon>
        <taxon>malvids</taxon>
        <taxon>Sapindales</taxon>
        <taxon>Sapindaceae</taxon>
        <taxon>Hippocastanoideae</taxon>
        <taxon>Acereae</taxon>
        <taxon>Acer</taxon>
    </lineage>
</organism>
<evidence type="ECO:0000313" key="2">
    <source>
        <dbReference type="Proteomes" id="UP000323000"/>
    </source>
</evidence>
<dbReference type="Proteomes" id="UP000323000">
    <property type="component" value="Chromosome 13"/>
</dbReference>
<comment type="caution">
    <text evidence="1">The sequence shown here is derived from an EMBL/GenBank/DDBJ whole genome shotgun (WGS) entry which is preliminary data.</text>
</comment>
<evidence type="ECO:0000313" key="1">
    <source>
        <dbReference type="EMBL" id="TXG48155.1"/>
    </source>
</evidence>